<keyword evidence="2" id="KW-1185">Reference proteome</keyword>
<evidence type="ECO:0000313" key="1">
    <source>
        <dbReference type="EMBL" id="GFY27251.1"/>
    </source>
</evidence>
<protein>
    <submittedName>
        <fullName evidence="1">Uncharacterized protein</fullName>
    </submittedName>
</protein>
<evidence type="ECO:0000313" key="2">
    <source>
        <dbReference type="Proteomes" id="UP000887159"/>
    </source>
</evidence>
<organism evidence="1 2">
    <name type="scientific">Trichonephila clavipes</name>
    <name type="common">Golden silk orbweaver</name>
    <name type="synonym">Nephila clavipes</name>
    <dbReference type="NCBI Taxonomy" id="2585209"/>
    <lineage>
        <taxon>Eukaryota</taxon>
        <taxon>Metazoa</taxon>
        <taxon>Ecdysozoa</taxon>
        <taxon>Arthropoda</taxon>
        <taxon>Chelicerata</taxon>
        <taxon>Arachnida</taxon>
        <taxon>Araneae</taxon>
        <taxon>Araneomorphae</taxon>
        <taxon>Entelegynae</taxon>
        <taxon>Araneoidea</taxon>
        <taxon>Nephilidae</taxon>
        <taxon>Trichonephila</taxon>
    </lineage>
</organism>
<reference evidence="1" key="1">
    <citation type="submission" date="2020-08" db="EMBL/GenBank/DDBJ databases">
        <title>Multicomponent nature underlies the extraordinary mechanical properties of spider dragline silk.</title>
        <authorList>
            <person name="Kono N."/>
            <person name="Nakamura H."/>
            <person name="Mori M."/>
            <person name="Yoshida Y."/>
            <person name="Ohtoshi R."/>
            <person name="Malay A.D."/>
            <person name="Moran D.A.P."/>
            <person name="Tomita M."/>
            <person name="Numata K."/>
            <person name="Arakawa K."/>
        </authorList>
    </citation>
    <scope>NUCLEOTIDE SEQUENCE</scope>
</reference>
<comment type="caution">
    <text evidence="1">The sequence shown here is derived from an EMBL/GenBank/DDBJ whole genome shotgun (WGS) entry which is preliminary data.</text>
</comment>
<accession>A0A8X6W3R9</accession>
<dbReference type="EMBL" id="BMAU01021379">
    <property type="protein sequence ID" value="GFY27251.1"/>
    <property type="molecule type" value="Genomic_DNA"/>
</dbReference>
<dbReference type="Proteomes" id="UP000887159">
    <property type="component" value="Unassembled WGS sequence"/>
</dbReference>
<proteinExistence type="predicted"/>
<name>A0A8X6W3R9_TRICX</name>
<gene>
    <name evidence="1" type="ORF">TNCV_2068721</name>
</gene>
<dbReference type="AlphaFoldDB" id="A0A8X6W3R9"/>
<sequence length="90" mass="10362">MSVLQGSFDCHDRNKEWEGKVEHIKKHRHLTQPVVPLTLRRAKSIISAYIDKYTDVTQKPKSLGKPRETLATVGQLRSTRREPRLLPAFA</sequence>